<keyword evidence="3" id="KW-1185">Reference proteome</keyword>
<keyword evidence="1" id="KW-0175">Coiled coil</keyword>
<gene>
    <name evidence="2" type="ORF">AOQ71_04840</name>
</gene>
<reference evidence="2 3" key="1">
    <citation type="submission" date="2015-09" db="EMBL/GenBank/DDBJ databases">
        <title>Draft Genome Sequence of Bradyrhizobium manausense Strain BR 3351T, a Novel Symbiotic Nitrogen-Fixing Alphaproteobacterium Isolated from Brazilian Amazon Rain Forest.</title>
        <authorList>
            <person name="De Araujo J.L."/>
            <person name="Zilli J.E."/>
        </authorList>
    </citation>
    <scope>NUCLEOTIDE SEQUENCE [LARGE SCALE GENOMIC DNA]</scope>
    <source>
        <strain evidence="2 3">BR3351</strain>
    </source>
</reference>
<organism evidence="2 3">
    <name type="scientific">Bradyrhizobium manausense</name>
    <dbReference type="NCBI Taxonomy" id="989370"/>
    <lineage>
        <taxon>Bacteria</taxon>
        <taxon>Pseudomonadati</taxon>
        <taxon>Pseudomonadota</taxon>
        <taxon>Alphaproteobacteria</taxon>
        <taxon>Hyphomicrobiales</taxon>
        <taxon>Nitrobacteraceae</taxon>
        <taxon>Bradyrhizobium</taxon>
    </lineage>
</organism>
<dbReference type="OrthoDB" id="8253086at2"/>
<dbReference type="EMBL" id="LJYG01000025">
    <property type="protein sequence ID" value="KRQ16582.1"/>
    <property type="molecule type" value="Genomic_DNA"/>
</dbReference>
<comment type="caution">
    <text evidence="2">The sequence shown here is derived from an EMBL/GenBank/DDBJ whole genome shotgun (WGS) entry which is preliminary data.</text>
</comment>
<dbReference type="Proteomes" id="UP000051936">
    <property type="component" value="Unassembled WGS sequence"/>
</dbReference>
<feature type="coiled-coil region" evidence="1">
    <location>
        <begin position="4"/>
        <end position="62"/>
    </location>
</feature>
<proteinExistence type="predicted"/>
<accession>A0A0R3E307</accession>
<evidence type="ECO:0000313" key="3">
    <source>
        <dbReference type="Proteomes" id="UP000051936"/>
    </source>
</evidence>
<sequence>MPTLEFIRSEIEHMRTQIGRQRKEILQLQRAGIATASAEILLQRMLEKVERLCLQRDELRKAEPGPVKGKVLGGRKW</sequence>
<name>A0A0R3E307_9BRAD</name>
<evidence type="ECO:0000313" key="2">
    <source>
        <dbReference type="EMBL" id="KRQ16582.1"/>
    </source>
</evidence>
<protein>
    <submittedName>
        <fullName evidence="2">Uncharacterized protein</fullName>
    </submittedName>
</protein>
<dbReference type="AlphaFoldDB" id="A0A0R3E307"/>
<evidence type="ECO:0000256" key="1">
    <source>
        <dbReference type="SAM" id="Coils"/>
    </source>
</evidence>